<evidence type="ECO:0000313" key="2">
    <source>
        <dbReference type="Proteomes" id="UP001286456"/>
    </source>
</evidence>
<protein>
    <submittedName>
        <fullName evidence="1">Uncharacterized protein</fullName>
    </submittedName>
</protein>
<evidence type="ECO:0000313" key="1">
    <source>
        <dbReference type="EMBL" id="KAK3333710.1"/>
    </source>
</evidence>
<name>A0AAE0MIQ7_9PEZI</name>
<reference evidence="1" key="2">
    <citation type="submission" date="2023-06" db="EMBL/GenBank/DDBJ databases">
        <authorList>
            <consortium name="Lawrence Berkeley National Laboratory"/>
            <person name="Haridas S."/>
            <person name="Hensen N."/>
            <person name="Bonometti L."/>
            <person name="Westerberg I."/>
            <person name="Brannstrom I.O."/>
            <person name="Guillou S."/>
            <person name="Cros-Aarteil S."/>
            <person name="Calhoun S."/>
            <person name="Kuo A."/>
            <person name="Mondo S."/>
            <person name="Pangilinan J."/>
            <person name="Riley R."/>
            <person name="Labutti K."/>
            <person name="Andreopoulos B."/>
            <person name="Lipzen A."/>
            <person name="Chen C."/>
            <person name="Yanf M."/>
            <person name="Daum C."/>
            <person name="Ng V."/>
            <person name="Clum A."/>
            <person name="Steindorff A."/>
            <person name="Ohm R."/>
            <person name="Martin F."/>
            <person name="Silar P."/>
            <person name="Natvig D."/>
            <person name="Lalanne C."/>
            <person name="Gautier V."/>
            <person name="Ament-Velasquez S.L."/>
            <person name="Kruys A."/>
            <person name="Hutchinson M.I."/>
            <person name="Powell A.J."/>
            <person name="Barry K."/>
            <person name="Miller A.N."/>
            <person name="Grigoriev I.V."/>
            <person name="Debuchy R."/>
            <person name="Gladieux P."/>
            <person name="Thoren M.H."/>
            <person name="Johannesson H."/>
        </authorList>
    </citation>
    <scope>NUCLEOTIDE SEQUENCE</scope>
    <source>
        <strain evidence="1">SMH4131-1</strain>
    </source>
</reference>
<dbReference type="Proteomes" id="UP001286456">
    <property type="component" value="Unassembled WGS sequence"/>
</dbReference>
<accession>A0AAE0MIQ7</accession>
<comment type="caution">
    <text evidence="1">The sequence shown here is derived from an EMBL/GenBank/DDBJ whole genome shotgun (WGS) entry which is preliminary data.</text>
</comment>
<reference evidence="1" key="1">
    <citation type="journal article" date="2023" name="Mol. Phylogenet. Evol.">
        <title>Genome-scale phylogeny and comparative genomics of the fungal order Sordariales.</title>
        <authorList>
            <person name="Hensen N."/>
            <person name="Bonometti L."/>
            <person name="Westerberg I."/>
            <person name="Brannstrom I.O."/>
            <person name="Guillou S."/>
            <person name="Cros-Aarteil S."/>
            <person name="Calhoun S."/>
            <person name="Haridas S."/>
            <person name="Kuo A."/>
            <person name="Mondo S."/>
            <person name="Pangilinan J."/>
            <person name="Riley R."/>
            <person name="LaButti K."/>
            <person name="Andreopoulos B."/>
            <person name="Lipzen A."/>
            <person name="Chen C."/>
            <person name="Yan M."/>
            <person name="Daum C."/>
            <person name="Ng V."/>
            <person name="Clum A."/>
            <person name="Steindorff A."/>
            <person name="Ohm R.A."/>
            <person name="Martin F."/>
            <person name="Silar P."/>
            <person name="Natvig D.O."/>
            <person name="Lalanne C."/>
            <person name="Gautier V."/>
            <person name="Ament-Velasquez S.L."/>
            <person name="Kruys A."/>
            <person name="Hutchinson M.I."/>
            <person name="Powell A.J."/>
            <person name="Barry K."/>
            <person name="Miller A.N."/>
            <person name="Grigoriev I.V."/>
            <person name="Debuchy R."/>
            <person name="Gladieux P."/>
            <person name="Hiltunen Thoren M."/>
            <person name="Johannesson H."/>
        </authorList>
    </citation>
    <scope>NUCLEOTIDE SEQUENCE</scope>
    <source>
        <strain evidence="1">SMH4131-1</strain>
    </source>
</reference>
<dbReference type="AlphaFoldDB" id="A0AAE0MIQ7"/>
<gene>
    <name evidence="1" type="ORF">B0T19DRAFT_134377</name>
</gene>
<proteinExistence type="predicted"/>
<dbReference type="EMBL" id="JAUEPO010000002">
    <property type="protein sequence ID" value="KAK3333710.1"/>
    <property type="molecule type" value="Genomic_DNA"/>
</dbReference>
<organism evidence="1 2">
    <name type="scientific">Cercophora scortea</name>
    <dbReference type="NCBI Taxonomy" id="314031"/>
    <lineage>
        <taxon>Eukaryota</taxon>
        <taxon>Fungi</taxon>
        <taxon>Dikarya</taxon>
        <taxon>Ascomycota</taxon>
        <taxon>Pezizomycotina</taxon>
        <taxon>Sordariomycetes</taxon>
        <taxon>Sordariomycetidae</taxon>
        <taxon>Sordariales</taxon>
        <taxon>Lasiosphaeriaceae</taxon>
        <taxon>Cercophora</taxon>
    </lineage>
</organism>
<keyword evidence="2" id="KW-1185">Reference proteome</keyword>
<sequence>MATLNLPLPCLPPSSSHSLLLSRCAPCWFVSNRHQPASFASSTHSLTHSLSSSTAACLSISRTSKLPRQVQPMARSTRVARIRLSRVNRELFQFITLSLPTLTQTHVVICVKKAKPRNPGADAELVSKKKVSFDSSQFNATKGICTGRRGRKEERER</sequence>